<evidence type="ECO:0000313" key="3">
    <source>
        <dbReference type="Proteomes" id="UP000785613"/>
    </source>
</evidence>
<dbReference type="RefSeq" id="WP_166895091.1">
    <property type="nucleotide sequence ID" value="NZ_VUYU01000015.1"/>
</dbReference>
<evidence type="ECO:0000313" key="2">
    <source>
        <dbReference type="EMBL" id="NHZ36070.1"/>
    </source>
</evidence>
<feature type="domain" description="AB hydrolase-1" evidence="1">
    <location>
        <begin position="32"/>
        <end position="236"/>
    </location>
</feature>
<comment type="caution">
    <text evidence="2">The sequence shown here is derived from an EMBL/GenBank/DDBJ whole genome shotgun (WGS) entry which is preliminary data.</text>
</comment>
<dbReference type="InterPro" id="IPR053145">
    <property type="entry name" value="AB_hydrolase_Est10"/>
</dbReference>
<keyword evidence="2" id="KW-0378">Hydrolase</keyword>
<evidence type="ECO:0000259" key="1">
    <source>
        <dbReference type="Pfam" id="PF12697"/>
    </source>
</evidence>
<organism evidence="2 3">
    <name type="scientific">Massilia rubra</name>
    <dbReference type="NCBI Taxonomy" id="2607910"/>
    <lineage>
        <taxon>Bacteria</taxon>
        <taxon>Pseudomonadati</taxon>
        <taxon>Pseudomonadota</taxon>
        <taxon>Betaproteobacteria</taxon>
        <taxon>Burkholderiales</taxon>
        <taxon>Oxalobacteraceae</taxon>
        <taxon>Telluria group</taxon>
        <taxon>Massilia</taxon>
    </lineage>
</organism>
<sequence>MHSEKQEFPGADGHKLAARLDAPDGPARAYALFAHCFTCGKDVFAASRIAQALTEHGIAVLRFDFTGLGASEGDFANTNFSSNVQDLVAAAAFMRTSLKAPEILIGHSLGGAAVLAAAAGIDEVRAVVTVGAPSDPSHVNNLFGEQLGVIEAEGEALVQLAGRPFTIKRQFLLDAAEQNLNVSTAALKRPLMVMHSPHDRTVGIDNALHIFQAAKHPKSFVSLDDADHLLTRREDAVWVAGMIAAWSARYVSA</sequence>
<keyword evidence="3" id="KW-1185">Reference proteome</keyword>
<reference evidence="2 3" key="1">
    <citation type="submission" date="2019-09" db="EMBL/GenBank/DDBJ databases">
        <title>Taxonomy of Antarctic Massilia spp.: description of Massilia rubra sp. nov., Massilia aquatica sp. nov., Massilia mucilaginosa sp. nov., Massilia frigida sp. nov. isolated from streams, lakes and regoliths.</title>
        <authorList>
            <person name="Holochova P."/>
            <person name="Sedlacek I."/>
            <person name="Kralova S."/>
            <person name="Maslanova I."/>
            <person name="Busse H.-J."/>
            <person name="Stankova E."/>
            <person name="Vrbovska V."/>
            <person name="Kovarovic V."/>
            <person name="Bartak M."/>
            <person name="Svec P."/>
            <person name="Pantucek R."/>
        </authorList>
    </citation>
    <scope>NUCLEOTIDE SEQUENCE [LARGE SCALE GENOMIC DNA]</scope>
    <source>
        <strain evidence="2 3">CCM 8692</strain>
    </source>
</reference>
<dbReference type="InterPro" id="IPR029058">
    <property type="entry name" value="AB_hydrolase_fold"/>
</dbReference>
<gene>
    <name evidence="2" type="ORF">F0185_21105</name>
</gene>
<dbReference type="Gene3D" id="3.40.50.1820">
    <property type="entry name" value="alpha/beta hydrolase"/>
    <property type="match status" value="1"/>
</dbReference>
<protein>
    <submittedName>
        <fullName evidence="2">Alpha/beta hydrolase</fullName>
    </submittedName>
</protein>
<dbReference type="PANTHER" id="PTHR43265:SF1">
    <property type="entry name" value="ESTERASE ESTD"/>
    <property type="match status" value="1"/>
</dbReference>
<dbReference type="EMBL" id="VUYU01000015">
    <property type="protein sequence ID" value="NHZ36070.1"/>
    <property type="molecule type" value="Genomic_DNA"/>
</dbReference>
<dbReference type="GO" id="GO:0016787">
    <property type="term" value="F:hydrolase activity"/>
    <property type="evidence" value="ECO:0007669"/>
    <property type="project" value="UniProtKB-KW"/>
</dbReference>
<dbReference type="PANTHER" id="PTHR43265">
    <property type="entry name" value="ESTERASE ESTD"/>
    <property type="match status" value="1"/>
</dbReference>
<dbReference type="InterPro" id="IPR000073">
    <property type="entry name" value="AB_hydrolase_1"/>
</dbReference>
<proteinExistence type="predicted"/>
<dbReference type="SUPFAM" id="SSF53474">
    <property type="entry name" value="alpha/beta-Hydrolases"/>
    <property type="match status" value="1"/>
</dbReference>
<dbReference type="Proteomes" id="UP000785613">
    <property type="component" value="Unassembled WGS sequence"/>
</dbReference>
<dbReference type="Pfam" id="PF12697">
    <property type="entry name" value="Abhydrolase_6"/>
    <property type="match status" value="1"/>
</dbReference>
<accession>A0ABX0LT63</accession>
<name>A0ABX0LT63_9BURK</name>